<reference evidence="3 4" key="1">
    <citation type="submission" date="2019-10" db="EMBL/GenBank/DDBJ databases">
        <authorList>
            <person name="Dong K."/>
        </authorList>
    </citation>
    <scope>NUCLEOTIDE SEQUENCE [LARGE SCALE GENOMIC DNA]</scope>
    <source>
        <strain evidence="4">dk4302</strain>
    </source>
</reference>
<dbReference type="PRINTS" id="PR00080">
    <property type="entry name" value="SDRFAMILY"/>
</dbReference>
<name>A0A5Q0QD63_9SPHI</name>
<evidence type="ECO:0000313" key="4">
    <source>
        <dbReference type="Proteomes" id="UP000326921"/>
    </source>
</evidence>
<dbReference type="AlphaFoldDB" id="A0A5Q0QD63"/>
<dbReference type="InterPro" id="IPR002347">
    <property type="entry name" value="SDR_fam"/>
</dbReference>
<evidence type="ECO:0000256" key="1">
    <source>
        <dbReference type="ARBA" id="ARBA00006484"/>
    </source>
</evidence>
<proteinExistence type="inferred from homology"/>
<dbReference type="PANTHER" id="PTHR42760:SF5">
    <property type="entry name" value="2-DEHYDRO-3-DEOXY-D-GLUCONATE 5-DEHYDROGENASE"/>
    <property type="match status" value="1"/>
</dbReference>
<organism evidence="3 4">
    <name type="scientific">Sphingobacterium zhuxiongii</name>
    <dbReference type="NCBI Taxonomy" id="2662364"/>
    <lineage>
        <taxon>Bacteria</taxon>
        <taxon>Pseudomonadati</taxon>
        <taxon>Bacteroidota</taxon>
        <taxon>Sphingobacteriia</taxon>
        <taxon>Sphingobacteriales</taxon>
        <taxon>Sphingobacteriaceae</taxon>
        <taxon>Sphingobacterium</taxon>
    </lineage>
</organism>
<dbReference type="SUPFAM" id="SSF51735">
    <property type="entry name" value="NAD(P)-binding Rossmann-fold domains"/>
    <property type="match status" value="1"/>
</dbReference>
<dbReference type="InterPro" id="IPR036291">
    <property type="entry name" value="NAD(P)-bd_dom_sf"/>
</dbReference>
<dbReference type="FunFam" id="3.40.50.720:FF:000084">
    <property type="entry name" value="Short-chain dehydrogenase reductase"/>
    <property type="match status" value="1"/>
</dbReference>
<dbReference type="Proteomes" id="UP000326921">
    <property type="component" value="Chromosome"/>
</dbReference>
<evidence type="ECO:0000313" key="3">
    <source>
        <dbReference type="EMBL" id="QGA27775.1"/>
    </source>
</evidence>
<keyword evidence="2" id="KW-0560">Oxidoreductase</keyword>
<gene>
    <name evidence="3" type="ORF">GFH32_16245</name>
</gene>
<dbReference type="PANTHER" id="PTHR42760">
    <property type="entry name" value="SHORT-CHAIN DEHYDROGENASES/REDUCTASES FAMILY MEMBER"/>
    <property type="match status" value="1"/>
</dbReference>
<dbReference type="GO" id="GO:0016616">
    <property type="term" value="F:oxidoreductase activity, acting on the CH-OH group of donors, NAD or NADP as acceptor"/>
    <property type="evidence" value="ECO:0007669"/>
    <property type="project" value="TreeGrafter"/>
</dbReference>
<dbReference type="KEGG" id="sphe:GFH32_16245"/>
<dbReference type="PRINTS" id="PR00081">
    <property type="entry name" value="GDHRDH"/>
</dbReference>
<evidence type="ECO:0000256" key="2">
    <source>
        <dbReference type="ARBA" id="ARBA00023002"/>
    </source>
</evidence>
<dbReference type="EMBL" id="CP045652">
    <property type="protein sequence ID" value="QGA27775.1"/>
    <property type="molecule type" value="Genomic_DNA"/>
</dbReference>
<sequence>MMNVLNTFDLSGKVAIVTGCKRGIGKAMAEGLAEAGADIIGVSASLELEDSAVQKSIEAIGRKFYAYQCDFSKRDSLYAFIRQVKIDHPVIDILFNNAGNILRKPAAEHPDEYWDEIIEINQNAQFILTREIGKDMVARGAGKVVFTASLLSFQGGINVPGYAASKGAIASLTKAFANEWASKGVNVNAIAPGYIATDNTEALRNDANRSASILDRIPAGRWGEAEDFKGPAVFLASKAADYVHGTILTVDGGWMGR</sequence>
<dbReference type="Pfam" id="PF13561">
    <property type="entry name" value="adh_short_C2"/>
    <property type="match status" value="1"/>
</dbReference>
<comment type="similarity">
    <text evidence="1">Belongs to the short-chain dehydrogenases/reductases (SDR) family.</text>
</comment>
<dbReference type="Gene3D" id="3.40.50.720">
    <property type="entry name" value="NAD(P)-binding Rossmann-like Domain"/>
    <property type="match status" value="1"/>
</dbReference>
<dbReference type="InterPro" id="IPR020904">
    <property type="entry name" value="Sc_DH/Rdtase_CS"/>
</dbReference>
<protein>
    <submittedName>
        <fullName evidence="3">SDR family oxidoreductase</fullName>
    </submittedName>
</protein>
<accession>A0A5Q0QD63</accession>
<dbReference type="PROSITE" id="PS00061">
    <property type="entry name" value="ADH_SHORT"/>
    <property type="match status" value="1"/>
</dbReference>
<keyword evidence="4" id="KW-1185">Reference proteome</keyword>